<dbReference type="InterPro" id="IPR044746">
    <property type="entry name" value="ABCC_6TM_D1"/>
</dbReference>
<dbReference type="PANTHER" id="PTHR24223">
    <property type="entry name" value="ATP-BINDING CASSETTE SUB-FAMILY C"/>
    <property type="match status" value="1"/>
</dbReference>
<dbReference type="RefSeq" id="XP_070916325.1">
    <property type="nucleotide sequence ID" value="XM_071060224.1"/>
</dbReference>
<evidence type="ECO:0000256" key="7">
    <source>
        <dbReference type="ARBA" id="ARBA00023136"/>
    </source>
</evidence>
<dbReference type="InterPro" id="IPR011527">
    <property type="entry name" value="ABC1_TM_dom"/>
</dbReference>
<feature type="transmembrane region" description="Helical" evidence="9">
    <location>
        <begin position="520"/>
        <end position="541"/>
    </location>
</feature>
<feature type="domain" description="ABC transmembrane type-1" evidence="11">
    <location>
        <begin position="895"/>
        <end position="1171"/>
    </location>
</feature>
<evidence type="ECO:0000256" key="1">
    <source>
        <dbReference type="ARBA" id="ARBA00004141"/>
    </source>
</evidence>
<feature type="transmembrane region" description="Helical" evidence="9">
    <location>
        <begin position="311"/>
        <end position="336"/>
    </location>
</feature>
<dbReference type="InterPro" id="IPR003439">
    <property type="entry name" value="ABC_transporter-like_ATP-bd"/>
</dbReference>
<evidence type="ECO:0000256" key="6">
    <source>
        <dbReference type="ARBA" id="ARBA00022989"/>
    </source>
</evidence>
<evidence type="ECO:0000256" key="9">
    <source>
        <dbReference type="SAM" id="Phobius"/>
    </source>
</evidence>
<dbReference type="InterPro" id="IPR027417">
    <property type="entry name" value="P-loop_NTPase"/>
</dbReference>
<feature type="region of interest" description="Disordered" evidence="8">
    <location>
        <begin position="1410"/>
        <end position="1445"/>
    </location>
</feature>
<dbReference type="Gene3D" id="1.20.1560.10">
    <property type="entry name" value="ABC transporter type 1, transmembrane domain"/>
    <property type="match status" value="2"/>
</dbReference>
<dbReference type="Pfam" id="PF00664">
    <property type="entry name" value="ABC_membrane"/>
    <property type="match status" value="1"/>
</dbReference>
<dbReference type="InterPro" id="IPR003593">
    <property type="entry name" value="AAA+_ATPase"/>
</dbReference>
<evidence type="ECO:0000313" key="12">
    <source>
        <dbReference type="EMBL" id="GAB1314594.1"/>
    </source>
</evidence>
<evidence type="ECO:0000256" key="8">
    <source>
        <dbReference type="SAM" id="MobiDB-lite"/>
    </source>
</evidence>
<dbReference type="GeneID" id="98175547"/>
<dbReference type="Proteomes" id="UP001628179">
    <property type="component" value="Unassembled WGS sequence"/>
</dbReference>
<feature type="transmembrane region" description="Helical" evidence="9">
    <location>
        <begin position="97"/>
        <end position="116"/>
    </location>
</feature>
<evidence type="ECO:0000313" key="13">
    <source>
        <dbReference type="Proteomes" id="UP001628179"/>
    </source>
</evidence>
<feature type="domain" description="ABC transmembrane type-1" evidence="11">
    <location>
        <begin position="280"/>
        <end position="549"/>
    </location>
</feature>
<keyword evidence="3 9" id="KW-0812">Transmembrane</keyword>
<feature type="transmembrane region" description="Helical" evidence="9">
    <location>
        <begin position="128"/>
        <end position="147"/>
    </location>
</feature>
<organism evidence="12 13">
    <name type="scientific">Madurella fahalii</name>
    <dbReference type="NCBI Taxonomy" id="1157608"/>
    <lineage>
        <taxon>Eukaryota</taxon>
        <taxon>Fungi</taxon>
        <taxon>Dikarya</taxon>
        <taxon>Ascomycota</taxon>
        <taxon>Pezizomycotina</taxon>
        <taxon>Sordariomycetes</taxon>
        <taxon>Sordariomycetidae</taxon>
        <taxon>Sordariales</taxon>
        <taxon>Sordariales incertae sedis</taxon>
        <taxon>Madurella</taxon>
    </lineage>
</organism>
<accession>A0ABQ0GAA3</accession>
<feature type="transmembrane region" description="Helical" evidence="9">
    <location>
        <begin position="412"/>
        <end position="432"/>
    </location>
</feature>
<dbReference type="PROSITE" id="PS50929">
    <property type="entry name" value="ABC_TM1F"/>
    <property type="match status" value="2"/>
</dbReference>
<feature type="transmembrane region" description="Helical" evidence="9">
    <location>
        <begin position="1034"/>
        <end position="1051"/>
    </location>
</feature>
<dbReference type="PANTHER" id="PTHR24223:SF345">
    <property type="entry name" value="ABC MULTIDRUG TRANSPORTER (EUROFUNG)"/>
    <property type="match status" value="1"/>
</dbReference>
<feature type="transmembrane region" description="Helical" evidence="9">
    <location>
        <begin position="1115"/>
        <end position="1134"/>
    </location>
</feature>
<dbReference type="InterPro" id="IPR044726">
    <property type="entry name" value="ABCC_6TM_D2"/>
</dbReference>
<proteinExistence type="predicted"/>
<keyword evidence="2" id="KW-0813">Transport</keyword>
<evidence type="ECO:0000256" key="2">
    <source>
        <dbReference type="ARBA" id="ARBA00022448"/>
    </source>
</evidence>
<dbReference type="Pfam" id="PF24357">
    <property type="entry name" value="TMD0_ABC"/>
    <property type="match status" value="1"/>
</dbReference>
<feature type="transmembrane region" description="Helical" evidence="9">
    <location>
        <begin position="32"/>
        <end position="51"/>
    </location>
</feature>
<feature type="transmembrane region" description="Helical" evidence="9">
    <location>
        <begin position="63"/>
        <end position="85"/>
    </location>
</feature>
<keyword evidence="13" id="KW-1185">Reference proteome</keyword>
<keyword evidence="4" id="KW-0547">Nucleotide-binding</keyword>
<dbReference type="SMART" id="SM00382">
    <property type="entry name" value="AAA"/>
    <property type="match status" value="2"/>
</dbReference>
<dbReference type="CDD" id="cd03250">
    <property type="entry name" value="ABCC_MRP_domain1"/>
    <property type="match status" value="1"/>
</dbReference>
<feature type="region of interest" description="Disordered" evidence="8">
    <location>
        <begin position="1326"/>
        <end position="1358"/>
    </location>
</feature>
<keyword evidence="5" id="KW-0067">ATP-binding</keyword>
<feature type="transmembrane region" description="Helical" evidence="9">
    <location>
        <begin position="491"/>
        <end position="514"/>
    </location>
</feature>
<dbReference type="SUPFAM" id="SSF52540">
    <property type="entry name" value="P-loop containing nucleoside triphosphate hydrolases"/>
    <property type="match status" value="2"/>
</dbReference>
<name>A0ABQ0GAA3_9PEZI</name>
<dbReference type="InterPro" id="IPR036640">
    <property type="entry name" value="ABC1_TM_sf"/>
</dbReference>
<dbReference type="Gene3D" id="3.40.50.300">
    <property type="entry name" value="P-loop containing nucleotide triphosphate hydrolases"/>
    <property type="match status" value="2"/>
</dbReference>
<evidence type="ECO:0000256" key="5">
    <source>
        <dbReference type="ARBA" id="ARBA00022840"/>
    </source>
</evidence>
<dbReference type="EMBL" id="BAAFSV010000002">
    <property type="protein sequence ID" value="GAB1314594.1"/>
    <property type="molecule type" value="Genomic_DNA"/>
</dbReference>
<feature type="compositionally biased region" description="Basic residues" evidence="8">
    <location>
        <begin position="1410"/>
        <end position="1420"/>
    </location>
</feature>
<comment type="caution">
    <text evidence="12">The sequence shown here is derived from an EMBL/GenBank/DDBJ whole genome shotgun (WGS) entry which is preliminary data.</text>
</comment>
<dbReference type="InterPro" id="IPR056227">
    <property type="entry name" value="TMD0_ABC"/>
</dbReference>
<dbReference type="PROSITE" id="PS50893">
    <property type="entry name" value="ABC_TRANSPORTER_2"/>
    <property type="match status" value="2"/>
</dbReference>
<dbReference type="InterPro" id="IPR017871">
    <property type="entry name" value="ABC_transporter-like_CS"/>
</dbReference>
<dbReference type="PROSITE" id="PS00211">
    <property type="entry name" value="ABC_TRANSPORTER_1"/>
    <property type="match status" value="2"/>
</dbReference>
<keyword evidence="7 9" id="KW-0472">Membrane</keyword>
<comment type="subcellular location">
    <subcellularLocation>
        <location evidence="1">Membrane</location>
        <topology evidence="1">Multi-pass membrane protein</topology>
    </subcellularLocation>
</comment>
<protein>
    <submittedName>
        <fullName evidence="12">ABC transporter fgm5</fullName>
    </submittedName>
</protein>
<feature type="domain" description="ABC transporter" evidence="10">
    <location>
        <begin position="1208"/>
        <end position="1528"/>
    </location>
</feature>
<sequence length="1535" mass="168208">MDFSGCLDDQSFGPAVRGCRGDFDFTIKFERIFFSLIPAPVFIALALARIVHLARKPIIVSGGLLRAAKLIAIGVYSVLQLALLILSSTKSRRFGPLFIPSDAVTLASALCMLVLSNAEHLRAPRPSILFNAYLLITILLDVAQVRTLWLASTNSDELAFSRVFTCGGAVKALLIVLESQSKSTWIRLWDVKEHSPEETSGLYGLGAYFWLNRLFLTGYRKVLELRDLFPLDQNIASEVLQARYGAQIDVFQFRGKKYGLHKALVRALAARLLFPVGPRIALGAFHFCQPFLIETLLGYLERPADQSPPNIGYGLIGASILIYVGIAASGAFYWYYQERVMYTARGLLASTIYRKTTEAKLAAGGDSAALTLMSADVERIISGCLNVHEFWANTVEVALACWLLSRQIGPAFVAPLIVVGGCIICSTVLGKLSGPRQKVWMEKIQKRIGLTSGIISQMKHLKISGLAEPVEKAIQAMRVDELSSGARFRTVLVIAAVVAHVPLCLSPVVTFAFASRTLDVTTIFTSISYILLLANPLLTLFQSIPSLLAAFTCLNRIQAFLEEDSHTDFRELPGPYDLEGSAGEKSILQRSELPNTAKVKIIEGNFGWQPEQMILRDIDLEVPSSRLTIVVGPVASGKSTLSKALLGEIPVTQGRVLIASNASPKIGYCDQTPYLSNSTIRANIIGFSQFDQQRYDEVIEATMLRPDLSILAQGDLTNVGSNGISLSGGQKQRVSIARALYLDTDFYVFDDVMSGLDADTEEQVFIRVFSPTGLIRRRNATAVLCTHSVRHLPSADHIVALGQDGTIVEQGTFQELVANEKYVQSLGITKSERSESGGSTTPVEDSPRTTEPPKPALAPPAGLSKAEEQARMTGDWEVYRYYFTRINGLILTAFFVFGVCWGFFINFTTIWLKFWSEDVASLNASRSNAFYNGLYAVFQIGALASFFFIALITFTSMIKISGANMHQDALRTVINAPLRFFTTTDTGVVINLFSQDMTLIDGQLPMALVNLVLEGFSCLGMAAVIATASPYLAITYPFLAAALWGLQMFYLRTSRQIRLLDLEAKSPLYSHFIDTIKGIATFRAFGWVQEAIAQNNRLLDTSQRPAYLLAMIQRWLGFTLQLIVALLALVVVTLSTQLRSNTAFTGASLVTIMSFGENLSYIIRFYTMLETSIGAVSRLKAFTEKVKPENQEGEDVVPPGEWPPKGAIQIHGVSASYGNGDEDQDRTGALALNNLHLEISPGEKVAICGRSGSGKSSLLLLFLRLLDPLPLSPTAAAEPGPRPEDQPPIQAGQITIDSLPLATVHRPSLRNRLIALPQDPVFLPEGSTVRANLDPLGTSTTTSTSTSTSNSNSDSDGNDDCRAALELVSLWEFVASRGGLDAPMSPDTFSQGQKQLFSLARAILRRRVRARERRRRRRRGSGIGMRRAAASGVGGDGCDDDHDNDDDDGGVLLLDEVSSSVDLETDEAMQRIIRQEFARYTIVMVSHRLGMVMGFDTVVVMDEGRIVEVGRPRELVEREGSRFRELWLVGKNGRG</sequence>
<feature type="compositionally biased region" description="Low complexity" evidence="8">
    <location>
        <begin position="1337"/>
        <end position="1355"/>
    </location>
</feature>
<evidence type="ECO:0000259" key="11">
    <source>
        <dbReference type="PROSITE" id="PS50929"/>
    </source>
</evidence>
<dbReference type="Pfam" id="PF00005">
    <property type="entry name" value="ABC_tran"/>
    <property type="match status" value="2"/>
</dbReference>
<reference evidence="12 13" key="1">
    <citation type="submission" date="2024-09" db="EMBL/GenBank/DDBJ databases">
        <title>Itraconazole resistance in Madurella fahalii resulting from another homologue of gene encoding cytochrome P450 14-alpha sterol demethylase (CYP51).</title>
        <authorList>
            <person name="Yoshioka I."/>
            <person name="Fahal A.H."/>
            <person name="Kaneko S."/>
            <person name="Yaguchi T."/>
        </authorList>
    </citation>
    <scope>NUCLEOTIDE SEQUENCE [LARGE SCALE GENOMIC DNA]</scope>
    <source>
        <strain evidence="12 13">IFM 68171</strain>
    </source>
</reference>
<feature type="region of interest" description="Disordered" evidence="8">
    <location>
        <begin position="830"/>
        <end position="866"/>
    </location>
</feature>
<evidence type="ECO:0000259" key="10">
    <source>
        <dbReference type="PROSITE" id="PS50893"/>
    </source>
</evidence>
<evidence type="ECO:0000256" key="3">
    <source>
        <dbReference type="ARBA" id="ARBA00022692"/>
    </source>
</evidence>
<feature type="transmembrane region" description="Helical" evidence="9">
    <location>
        <begin position="889"/>
        <end position="914"/>
    </location>
</feature>
<dbReference type="CDD" id="cd18580">
    <property type="entry name" value="ABC_6TM_ABCC_D2"/>
    <property type="match status" value="1"/>
</dbReference>
<feature type="transmembrane region" description="Helical" evidence="9">
    <location>
        <begin position="934"/>
        <end position="955"/>
    </location>
</feature>
<evidence type="ECO:0000256" key="4">
    <source>
        <dbReference type="ARBA" id="ARBA00022741"/>
    </source>
</evidence>
<feature type="transmembrane region" description="Helical" evidence="9">
    <location>
        <begin position="1007"/>
        <end position="1028"/>
    </location>
</feature>
<dbReference type="CDD" id="cd18579">
    <property type="entry name" value="ABC_6TM_ABCC_D1"/>
    <property type="match status" value="1"/>
</dbReference>
<keyword evidence="6 9" id="KW-1133">Transmembrane helix</keyword>
<feature type="domain" description="ABC transporter" evidence="10">
    <location>
        <begin position="599"/>
        <end position="829"/>
    </location>
</feature>
<dbReference type="SUPFAM" id="SSF90123">
    <property type="entry name" value="ABC transporter transmembrane region"/>
    <property type="match status" value="2"/>
</dbReference>
<dbReference type="InterPro" id="IPR050173">
    <property type="entry name" value="ABC_transporter_C-like"/>
</dbReference>
<feature type="transmembrane region" description="Helical" evidence="9">
    <location>
        <begin position="159"/>
        <end position="177"/>
    </location>
</feature>
<gene>
    <name evidence="12" type="ORF">MFIFM68171_04804</name>
</gene>